<dbReference type="STRING" id="104259.A0A0F7VC43"/>
<dbReference type="EC" id="3.2.1.23" evidence="4"/>
<dbReference type="Pfam" id="PF13363">
    <property type="entry name" value="BetaGal_dom3"/>
    <property type="match status" value="1"/>
</dbReference>
<evidence type="ECO:0000256" key="6">
    <source>
        <dbReference type="ARBA" id="ARBA00022729"/>
    </source>
</evidence>
<evidence type="ECO:0000256" key="8">
    <source>
        <dbReference type="ARBA" id="ARBA00023180"/>
    </source>
</evidence>
<dbReference type="SUPFAM" id="SSF51445">
    <property type="entry name" value="(Trans)glycosidases"/>
    <property type="match status" value="1"/>
</dbReference>
<dbReference type="Gene3D" id="2.60.120.260">
    <property type="entry name" value="Galactose-binding domain-like"/>
    <property type="match status" value="2"/>
</dbReference>
<keyword evidence="8" id="KW-0325">Glycoprotein</keyword>
<protein>
    <recommendedName>
        <fullName evidence="4">beta-galactosidase</fullName>
        <ecNumber evidence="4">3.2.1.23</ecNumber>
    </recommendedName>
    <alternativeName>
        <fullName evidence="12">Lactase A</fullName>
    </alternativeName>
</protein>
<feature type="domain" description="Beta-galactosidase" evidence="15">
    <location>
        <begin position="405"/>
        <end position="585"/>
    </location>
</feature>
<dbReference type="FunFam" id="2.60.390.10:FF:000001">
    <property type="entry name" value="Beta-galactosidase A"/>
    <property type="match status" value="1"/>
</dbReference>
<keyword evidence="17" id="KW-1185">Reference proteome</keyword>
<dbReference type="FunFam" id="2.60.120.260:FF:000065">
    <property type="entry name" value="Beta-galactosidase A"/>
    <property type="match status" value="1"/>
</dbReference>
<evidence type="ECO:0000256" key="2">
    <source>
        <dbReference type="ARBA" id="ARBA00004613"/>
    </source>
</evidence>
<dbReference type="InterPro" id="IPR036833">
    <property type="entry name" value="BetaGal_dom3_sf"/>
</dbReference>
<evidence type="ECO:0000256" key="5">
    <source>
        <dbReference type="ARBA" id="ARBA00022525"/>
    </source>
</evidence>
<evidence type="ECO:0000256" key="12">
    <source>
        <dbReference type="ARBA" id="ARBA00078160"/>
    </source>
</evidence>
<accession>A0A0F7VC43</accession>
<dbReference type="InterPro" id="IPR037110">
    <property type="entry name" value="Betagal_dom2_sf"/>
</dbReference>
<evidence type="ECO:0000313" key="17">
    <source>
        <dbReference type="Proteomes" id="UP000042958"/>
    </source>
</evidence>
<evidence type="ECO:0000256" key="4">
    <source>
        <dbReference type="ARBA" id="ARBA00012756"/>
    </source>
</evidence>
<dbReference type="PRINTS" id="PR00742">
    <property type="entry name" value="GLHYDRLASE35"/>
</dbReference>
<evidence type="ECO:0000256" key="11">
    <source>
        <dbReference type="ARBA" id="ARBA00023326"/>
    </source>
</evidence>
<dbReference type="EMBL" id="CDHK01000003">
    <property type="protein sequence ID" value="CEO59509.1"/>
    <property type="molecule type" value="Genomic_DNA"/>
</dbReference>
<evidence type="ECO:0000256" key="10">
    <source>
        <dbReference type="ARBA" id="ARBA00023295"/>
    </source>
</evidence>
<dbReference type="AlphaFoldDB" id="A0A0F7VC43"/>
<dbReference type="GO" id="GO:0004565">
    <property type="term" value="F:beta-galactosidase activity"/>
    <property type="evidence" value="ECO:0007669"/>
    <property type="project" value="UniProtKB-EC"/>
</dbReference>
<dbReference type="InterPro" id="IPR025300">
    <property type="entry name" value="BetaGal_jelly_roll_dom"/>
</dbReference>
<keyword evidence="11" id="KW-0624">Polysaccharide degradation</keyword>
<dbReference type="SUPFAM" id="SSF51011">
    <property type="entry name" value="Glycosyl hydrolase domain"/>
    <property type="match status" value="1"/>
</dbReference>
<comment type="similarity">
    <text evidence="3 13">Belongs to the glycosyl hydrolase 35 family.</text>
</comment>
<dbReference type="InterPro" id="IPR008979">
    <property type="entry name" value="Galactose-bd-like_sf"/>
</dbReference>
<dbReference type="FunFam" id="3.20.20.80:FF:000040">
    <property type="entry name" value="Beta-galactosidase A"/>
    <property type="match status" value="1"/>
</dbReference>
<comment type="subcellular location">
    <subcellularLocation>
        <location evidence="2">Secreted</location>
    </subcellularLocation>
</comment>
<sequence length="1009" mass="110608">MRRATRLFYGLGTILSLLGATVNAANSTTTEWPLHDDGLNEVVQWDHFSFQVNSQRIFIFSGEFHYWRIPVPGLWRDILEKIKAAGFTAFAFYSSWAYHAPNNQTLDFTTGAHDFTPLFELAKELGLYIIVRPGPYVNAEASAGGFPLWLTTGDYGTLRNNDTRYTQAWTPYFTKMSQITSKYQVTDGENALVYQIENEYGEQWSSSAVDRVPNESAITYMELLEANARANGITVPLTANDPNMNSHSWGSDWSSEGGNVDVAGVDSYPSCWTCDLSQCTSTNGEYVAFSVMDYYDYFQESQPTMPEFMPEFQGGSYNPWGGPEGGCAENSNQDFANLFYRWNIGQRVTAMSLYMLFGGTNWGAIAAPVTASSYDYSAPISEDRSIGDKYYETKLLALFTRCAKDLTKTNLIGNGTQYTDNSNVRGYELRNPDTNAGFYATFHTNTSISTNEAFHVKVNTSAGVFTVPRHGGVVRLNGHQSKILVTDFTFGSKTLLYSTAEVLTYAVFDKTPTLVLWVPTGESGEFNVKGAKKGSINKCQGCSGVKFFKENGGLTATFTQSSGMSVLEIDDFQVILLDRTAAYKFWAPALTNDPLVPETESVLVQGPYLVRGATLSGSKLAVTGDIVNATTLEVFAPKAVKSITWNGKTLHTQRTDYGSLKGSIAAPKKVTLPSFGSWKSKDSLPERLTIYDDSGAAWVDVDHQSTLNPRTPTTLPVMYADEYGFHNGVRLWRGYFNGSATGAYINVQGGYAFGWSAWLNGQFLGSFLGSASVEAGNLTLSFTNATVNTNKPNVLLIVHDDTGHDETTGALNPRGILDASLQGSSSGFSHWRLAGTAGGESNLDPVRGVFNEDGLYGERVGWHLPGFDDSAWTKASSLSFTGATVQFFRTTVSLDFASDTDVSISFVLSTPAKATKAYRAQLFVNGYQYGRYNPYIGNQVVYPVPAGILNYSGENTVAVAVWAQTEEGATIGVDWRVNYVADSSLDVVSVSDKAEGLRTKWTEERKKFA</sequence>
<dbReference type="PANTHER" id="PTHR23421">
    <property type="entry name" value="BETA-GALACTOSIDASE RELATED"/>
    <property type="match status" value="1"/>
</dbReference>
<evidence type="ECO:0000256" key="13">
    <source>
        <dbReference type="RuleBase" id="RU003679"/>
    </source>
</evidence>
<dbReference type="InterPro" id="IPR031330">
    <property type="entry name" value="Gly_Hdrlase_35_cat"/>
</dbReference>
<dbReference type="GO" id="GO:0000272">
    <property type="term" value="P:polysaccharide catabolic process"/>
    <property type="evidence" value="ECO:0007669"/>
    <property type="project" value="UniProtKB-KW"/>
</dbReference>
<dbReference type="Gene3D" id="2.102.20.10">
    <property type="entry name" value="Beta-galactosidase, domain 2"/>
    <property type="match status" value="1"/>
</dbReference>
<evidence type="ECO:0000256" key="7">
    <source>
        <dbReference type="ARBA" id="ARBA00022801"/>
    </source>
</evidence>
<gene>
    <name evidence="16" type="ORF">PMG11_04183</name>
</gene>
<dbReference type="Gene3D" id="3.20.20.80">
    <property type="entry name" value="Glycosidases"/>
    <property type="match status" value="1"/>
</dbReference>
<evidence type="ECO:0000256" key="1">
    <source>
        <dbReference type="ARBA" id="ARBA00001412"/>
    </source>
</evidence>
<name>A0A0F7VC43_PENBI</name>
<dbReference type="Pfam" id="PF10435">
    <property type="entry name" value="BetaGal_dom2"/>
    <property type="match status" value="1"/>
</dbReference>
<organism evidence="16 17">
    <name type="scientific">Penicillium brasilianum</name>
    <dbReference type="NCBI Taxonomy" id="104259"/>
    <lineage>
        <taxon>Eukaryota</taxon>
        <taxon>Fungi</taxon>
        <taxon>Dikarya</taxon>
        <taxon>Ascomycota</taxon>
        <taxon>Pezizomycotina</taxon>
        <taxon>Eurotiomycetes</taxon>
        <taxon>Eurotiomycetidae</taxon>
        <taxon>Eurotiales</taxon>
        <taxon>Aspergillaceae</taxon>
        <taxon>Penicillium</taxon>
    </lineage>
</organism>
<dbReference type="InterPro" id="IPR025972">
    <property type="entry name" value="BetaGal_dom3"/>
</dbReference>
<dbReference type="InterPro" id="IPR018954">
    <property type="entry name" value="Betagal_dom2"/>
</dbReference>
<dbReference type="FunFam" id="2.102.20.10:FF:000001">
    <property type="entry name" value="Beta-galactosidase A"/>
    <property type="match status" value="1"/>
</dbReference>
<evidence type="ECO:0000256" key="3">
    <source>
        <dbReference type="ARBA" id="ARBA00009809"/>
    </source>
</evidence>
<evidence type="ECO:0000256" key="9">
    <source>
        <dbReference type="ARBA" id="ARBA00023277"/>
    </source>
</evidence>
<dbReference type="OrthoDB" id="1657402at2759"/>
<dbReference type="Proteomes" id="UP000042958">
    <property type="component" value="Unassembled WGS sequence"/>
</dbReference>
<comment type="catalytic activity">
    <reaction evidence="1">
        <text>Hydrolysis of terminal non-reducing beta-D-galactose residues in beta-D-galactosides.</text>
        <dbReference type="EC" id="3.2.1.23"/>
    </reaction>
</comment>
<reference evidence="17" key="1">
    <citation type="journal article" date="2015" name="Genome Announc.">
        <title>Draft genome sequence of the fungus Penicillium brasilianum MG11.</title>
        <authorList>
            <person name="Horn F."/>
            <person name="Linde J."/>
            <person name="Mattern D.J."/>
            <person name="Walther G."/>
            <person name="Guthke R."/>
            <person name="Brakhage A.A."/>
            <person name="Valiante V."/>
        </authorList>
    </citation>
    <scope>NUCLEOTIDE SEQUENCE [LARGE SCALE GENOMIC DNA]</scope>
    <source>
        <strain evidence="17">MG11</strain>
    </source>
</reference>
<feature type="chain" id="PRO_5002523890" description="beta-galactosidase" evidence="14">
    <location>
        <begin position="25"/>
        <end position="1009"/>
    </location>
</feature>
<dbReference type="InterPro" id="IPR001944">
    <property type="entry name" value="Glycoside_Hdrlase_35"/>
</dbReference>
<keyword evidence="10" id="KW-0326">Glycosidase</keyword>
<keyword evidence="6 14" id="KW-0732">Signal</keyword>
<dbReference type="Gene3D" id="2.60.390.10">
    <property type="entry name" value="Beta-galactosidase, domain 3"/>
    <property type="match status" value="1"/>
</dbReference>
<evidence type="ECO:0000313" key="16">
    <source>
        <dbReference type="EMBL" id="CEO59509.1"/>
    </source>
</evidence>
<feature type="signal peptide" evidence="14">
    <location>
        <begin position="1"/>
        <end position="24"/>
    </location>
</feature>
<evidence type="ECO:0000259" key="15">
    <source>
        <dbReference type="SMART" id="SM01029"/>
    </source>
</evidence>
<evidence type="ECO:0000256" key="14">
    <source>
        <dbReference type="SAM" id="SignalP"/>
    </source>
</evidence>
<dbReference type="Pfam" id="PF01301">
    <property type="entry name" value="Glyco_hydro_35"/>
    <property type="match status" value="1"/>
</dbReference>
<dbReference type="GO" id="GO:0005576">
    <property type="term" value="C:extracellular region"/>
    <property type="evidence" value="ECO:0007669"/>
    <property type="project" value="UniProtKB-SubCell"/>
</dbReference>
<keyword evidence="5" id="KW-0964">Secreted</keyword>
<dbReference type="InterPro" id="IPR017853">
    <property type="entry name" value="GH"/>
</dbReference>
<keyword evidence="7" id="KW-0378">Hydrolase</keyword>
<dbReference type="SMART" id="SM01029">
    <property type="entry name" value="BetaGal_dom2"/>
    <property type="match status" value="1"/>
</dbReference>
<dbReference type="Pfam" id="PF13364">
    <property type="entry name" value="BetaGal_ABD2"/>
    <property type="match status" value="2"/>
</dbReference>
<keyword evidence="9" id="KW-0119">Carbohydrate metabolism</keyword>
<dbReference type="SUPFAM" id="SSF117100">
    <property type="entry name" value="Beta-galactosidase LacA, domain 3"/>
    <property type="match status" value="1"/>
</dbReference>
<proteinExistence type="inferred from homology"/>
<dbReference type="SUPFAM" id="SSF49785">
    <property type="entry name" value="Galactose-binding domain-like"/>
    <property type="match status" value="2"/>
</dbReference>